<evidence type="ECO:0000313" key="2">
    <source>
        <dbReference type="EMBL" id="KAK4506700.1"/>
    </source>
</evidence>
<keyword evidence="3" id="KW-1185">Reference proteome</keyword>
<dbReference type="EMBL" id="JAXOVC010000001">
    <property type="protein sequence ID" value="KAK4506700.1"/>
    <property type="molecule type" value="Genomic_DNA"/>
</dbReference>
<protein>
    <submittedName>
        <fullName evidence="2">Uncharacterized protein</fullName>
    </submittedName>
</protein>
<feature type="compositionally biased region" description="Polar residues" evidence="1">
    <location>
        <begin position="1"/>
        <end position="20"/>
    </location>
</feature>
<comment type="caution">
    <text evidence="2">The sequence shown here is derived from an EMBL/GenBank/DDBJ whole genome shotgun (WGS) entry which is preliminary data.</text>
</comment>
<feature type="region of interest" description="Disordered" evidence="1">
    <location>
        <begin position="98"/>
        <end position="121"/>
    </location>
</feature>
<proteinExistence type="predicted"/>
<feature type="compositionally biased region" description="Low complexity" evidence="1">
    <location>
        <begin position="234"/>
        <end position="251"/>
    </location>
</feature>
<reference evidence="2 3" key="1">
    <citation type="journal article" date="2023" name="G3 (Bethesda)">
        <title>A chromosome-level genome assembly of Zasmidium syzygii isolated from banana leaves.</title>
        <authorList>
            <person name="van Westerhoven A.C."/>
            <person name="Mehrabi R."/>
            <person name="Talebi R."/>
            <person name="Steentjes M.B.F."/>
            <person name="Corcolon B."/>
            <person name="Chong P.A."/>
            <person name="Kema G.H.J."/>
            <person name="Seidl M.F."/>
        </authorList>
    </citation>
    <scope>NUCLEOTIDE SEQUENCE [LARGE SCALE GENOMIC DNA]</scope>
    <source>
        <strain evidence="2 3">P124</strain>
    </source>
</reference>
<evidence type="ECO:0000313" key="3">
    <source>
        <dbReference type="Proteomes" id="UP001305779"/>
    </source>
</evidence>
<accession>A0ABR0F058</accession>
<organism evidence="2 3">
    <name type="scientific">Zasmidium cellare</name>
    <name type="common">Wine cellar mold</name>
    <name type="synonym">Racodium cellare</name>
    <dbReference type="NCBI Taxonomy" id="395010"/>
    <lineage>
        <taxon>Eukaryota</taxon>
        <taxon>Fungi</taxon>
        <taxon>Dikarya</taxon>
        <taxon>Ascomycota</taxon>
        <taxon>Pezizomycotina</taxon>
        <taxon>Dothideomycetes</taxon>
        <taxon>Dothideomycetidae</taxon>
        <taxon>Mycosphaerellales</taxon>
        <taxon>Mycosphaerellaceae</taxon>
        <taxon>Zasmidium</taxon>
    </lineage>
</organism>
<feature type="region of interest" description="Disordered" evidence="1">
    <location>
        <begin position="321"/>
        <end position="341"/>
    </location>
</feature>
<dbReference type="Proteomes" id="UP001305779">
    <property type="component" value="Unassembled WGS sequence"/>
</dbReference>
<evidence type="ECO:0000256" key="1">
    <source>
        <dbReference type="SAM" id="MobiDB-lite"/>
    </source>
</evidence>
<name>A0ABR0F058_ZASCE</name>
<gene>
    <name evidence="2" type="ORF">PRZ48_000433</name>
</gene>
<feature type="compositionally biased region" description="Polar residues" evidence="1">
    <location>
        <begin position="98"/>
        <end position="110"/>
    </location>
</feature>
<feature type="region of interest" description="Disordered" evidence="1">
    <location>
        <begin position="225"/>
        <end position="255"/>
    </location>
</feature>
<sequence>MPQTPAYSSITSPPSTNSMPGTPAPQGRMQPLHILPNTYNGYPPPLQSSTLTPRFGMMGIGAPMGDTHNAPDPLVWEGQAPMAPRDLQSQPIYEEQGSCCQAPTPAQSVRSPAPSFDPSFSQHQQLGDANGLQPYNGTHDTVSLPQISPAAPAFNFDKLQTDYFNYQFPSAICQNCGLNGCTCRNCPPVFQNFGTTSWAQCCGRKHARDVQPAPAEPSKVARTVKYDPSQGIHSQTPSAPSTTTPQPYQPSDEFAHSLGFDPNGTNGFGEGFEEMELPPIAPAFDDFDIPPDLMLNGNDPIDLNDFLISDLDRINHTTVNTPAEVEPSPAGGGGGCCCSGD</sequence>
<feature type="region of interest" description="Disordered" evidence="1">
    <location>
        <begin position="1"/>
        <end position="32"/>
    </location>
</feature>